<dbReference type="InterPro" id="IPR027417">
    <property type="entry name" value="P-loop_NTPase"/>
</dbReference>
<dbReference type="SUPFAM" id="SSF52540">
    <property type="entry name" value="P-loop containing nucleoside triphosphate hydrolases"/>
    <property type="match status" value="1"/>
</dbReference>
<name>A0A640KEN1_LEITA</name>
<dbReference type="AlphaFoldDB" id="A0A640KEN1"/>
<keyword evidence="1" id="KW-0732">Signal</keyword>
<dbReference type="PANTHER" id="PTHR34157:SF2">
    <property type="entry name" value="TUZIN"/>
    <property type="match status" value="1"/>
</dbReference>
<comment type="caution">
    <text evidence="2">The sequence shown here is derived from an EMBL/GenBank/DDBJ whole genome shotgun (WGS) entry which is preliminary data.</text>
</comment>
<protein>
    <submittedName>
        <fullName evidence="2">Tuzin, putative</fullName>
    </submittedName>
</protein>
<feature type="chain" id="PRO_5024820376" evidence="1">
    <location>
        <begin position="20"/>
        <end position="630"/>
    </location>
</feature>
<sequence>MRRFLFASACSALSPTASTVPGDASRDSGASAAKRSTFAQPGLEGLRIAAYAPTEPGVLSSLRRPPVSVGHVVAQLSFFVFAVDFNSSPAPSAVSLGSRVYVAYEREDVDLTSQHGSGGVESAPSRVFLVGGLVVRVNPSGSLSVLLDNNKIDLAVPPEKIAVSEGVCKFLNHPKYLQVVEWVRSAGLTEKDDVESTACTLYHRGWRAERLYLLEASDIRSMAHLSQCARMSLLEKAEWQRDHHRQMRNIYRERVKELDRRYMSAKYAGILSASVAFCGAFSLFWWNYRNYLTHQRSYQMRLAVKTLCKKVPRGSDTTIDEALEDAGVETSSSPSPAHRPLGHVSRVAQERWLRHVFNQLDTAHPRIVVITGYFGCGKTSLCRTAIQAAGMAGVFVDVRNKEDTLRSVIKALGVPHVEACGDPLDFISEACRKAQSISGGKTPVIVLKLREGDSLARVYNEALTLACDRRSCHIVVELPLESLTTTNTLLPRLDFYTVPNFSRSQAYEYIQHRLDALDMKVFLDTVGTNSNDLDEVLAAAHQHGVSPTEHTNQKLTKAMRRLQTAWGDDAQLKAAVKRLAQLPYDEGQHEGVDDTSLNHPSLRDVIFYNSVQDVWLFKSQALHTAASCLL</sequence>
<organism evidence="2 3">
    <name type="scientific">Leishmania tarentolae</name>
    <name type="common">Sauroleishmania tarentolae</name>
    <dbReference type="NCBI Taxonomy" id="5689"/>
    <lineage>
        <taxon>Eukaryota</taxon>
        <taxon>Discoba</taxon>
        <taxon>Euglenozoa</taxon>
        <taxon>Kinetoplastea</taxon>
        <taxon>Metakinetoplastina</taxon>
        <taxon>Trypanosomatida</taxon>
        <taxon>Trypanosomatidae</taxon>
        <taxon>Leishmaniinae</taxon>
        <taxon>Leishmania</taxon>
        <taxon>lizard Leishmania</taxon>
    </lineage>
</organism>
<dbReference type="OrthoDB" id="269909at2759"/>
<accession>A0A640KEN1</accession>
<dbReference type="PANTHER" id="PTHR34157">
    <property type="entry name" value="TUZIN"/>
    <property type="match status" value="1"/>
</dbReference>
<gene>
    <name evidence="2" type="ORF">LtaPh_0806600</name>
</gene>
<keyword evidence="3" id="KW-1185">Reference proteome</keyword>
<evidence type="ECO:0000256" key="1">
    <source>
        <dbReference type="SAM" id="SignalP"/>
    </source>
</evidence>
<dbReference type="EMBL" id="BLBS01000009">
    <property type="protein sequence ID" value="GET86197.1"/>
    <property type="molecule type" value="Genomic_DNA"/>
</dbReference>
<reference evidence="2" key="1">
    <citation type="submission" date="2019-11" db="EMBL/GenBank/DDBJ databases">
        <title>Leishmania tarentolae CDS.</title>
        <authorList>
            <person name="Goto Y."/>
            <person name="Yamagishi J."/>
        </authorList>
    </citation>
    <scope>NUCLEOTIDE SEQUENCE [LARGE SCALE GENOMIC DNA]</scope>
    <source>
        <strain evidence="2">Parrot Tar II</strain>
    </source>
</reference>
<feature type="signal peptide" evidence="1">
    <location>
        <begin position="1"/>
        <end position="19"/>
    </location>
</feature>
<dbReference type="VEuPathDB" id="TriTrypDB:LtaPh_0806600"/>
<evidence type="ECO:0000313" key="3">
    <source>
        <dbReference type="Proteomes" id="UP000419144"/>
    </source>
</evidence>
<evidence type="ECO:0000313" key="2">
    <source>
        <dbReference type="EMBL" id="GET86197.1"/>
    </source>
</evidence>
<dbReference type="Proteomes" id="UP000419144">
    <property type="component" value="Unassembled WGS sequence"/>
</dbReference>
<proteinExistence type="predicted"/>